<proteinExistence type="predicted"/>
<dbReference type="Proteomes" id="UP000694865">
    <property type="component" value="Unplaced"/>
</dbReference>
<reference evidence="9" key="1">
    <citation type="submission" date="2025-08" db="UniProtKB">
        <authorList>
            <consortium name="RefSeq"/>
        </authorList>
    </citation>
    <scope>IDENTIFICATION</scope>
    <source>
        <tissue evidence="9">Testes</tissue>
    </source>
</reference>
<dbReference type="RefSeq" id="XP_006816073.1">
    <property type="nucleotide sequence ID" value="XM_006816010.1"/>
</dbReference>
<keyword evidence="5" id="KW-0325">Glycoprotein</keyword>
<dbReference type="InterPro" id="IPR035976">
    <property type="entry name" value="Sushi/SCR/CCP_sf"/>
</dbReference>
<feature type="disulfide bond" evidence="6">
    <location>
        <begin position="99"/>
        <end position="126"/>
    </location>
</feature>
<evidence type="ECO:0000259" key="7">
    <source>
        <dbReference type="PROSITE" id="PS50923"/>
    </source>
</evidence>
<evidence type="ECO:0000256" key="3">
    <source>
        <dbReference type="ARBA" id="ARBA00022737"/>
    </source>
</evidence>
<dbReference type="Gene3D" id="2.10.70.10">
    <property type="entry name" value="Complement Module, domain 1"/>
    <property type="match status" value="1"/>
</dbReference>
<evidence type="ECO:0000313" key="8">
    <source>
        <dbReference type="Proteomes" id="UP000694865"/>
    </source>
</evidence>
<evidence type="ECO:0000256" key="1">
    <source>
        <dbReference type="ARBA" id="ARBA00022659"/>
    </source>
</evidence>
<evidence type="ECO:0000256" key="6">
    <source>
        <dbReference type="PROSITE-ProRule" id="PRU00302"/>
    </source>
</evidence>
<dbReference type="PANTHER" id="PTHR46393">
    <property type="entry name" value="SUSHI DOMAIN-CONTAINING PROTEIN"/>
    <property type="match status" value="1"/>
</dbReference>
<name>A0ABM0M7T2_SACKO</name>
<keyword evidence="1 6" id="KW-0768">Sushi</keyword>
<feature type="domain" description="Sushi" evidence="7">
    <location>
        <begin position="71"/>
        <end position="128"/>
    </location>
</feature>
<dbReference type="SMART" id="SM00032">
    <property type="entry name" value="CCP"/>
    <property type="match status" value="1"/>
</dbReference>
<dbReference type="PROSITE" id="PS50923">
    <property type="entry name" value="SUSHI"/>
    <property type="match status" value="1"/>
</dbReference>
<evidence type="ECO:0000256" key="4">
    <source>
        <dbReference type="ARBA" id="ARBA00023157"/>
    </source>
</evidence>
<evidence type="ECO:0000256" key="2">
    <source>
        <dbReference type="ARBA" id="ARBA00022729"/>
    </source>
</evidence>
<organism evidence="8 9">
    <name type="scientific">Saccoglossus kowalevskii</name>
    <name type="common">Acorn worm</name>
    <dbReference type="NCBI Taxonomy" id="10224"/>
    <lineage>
        <taxon>Eukaryota</taxon>
        <taxon>Metazoa</taxon>
        <taxon>Hemichordata</taxon>
        <taxon>Enteropneusta</taxon>
        <taxon>Harrimaniidae</taxon>
        <taxon>Saccoglossus</taxon>
    </lineage>
</organism>
<dbReference type="PANTHER" id="PTHR46393:SF7">
    <property type="entry name" value="COMPLEMENT C2"/>
    <property type="match status" value="1"/>
</dbReference>
<keyword evidence="4 6" id="KW-1015">Disulfide bond</keyword>
<evidence type="ECO:0000256" key="5">
    <source>
        <dbReference type="ARBA" id="ARBA00023180"/>
    </source>
</evidence>
<gene>
    <name evidence="9" type="primary">LOC102803724</name>
</gene>
<dbReference type="GeneID" id="102803724"/>
<keyword evidence="3" id="KW-0677">Repeat</keyword>
<comment type="caution">
    <text evidence="6">Lacks conserved residue(s) required for the propagation of feature annotation.</text>
</comment>
<dbReference type="Pfam" id="PF00084">
    <property type="entry name" value="Sushi"/>
    <property type="match status" value="1"/>
</dbReference>
<dbReference type="SUPFAM" id="SSF57535">
    <property type="entry name" value="Complement control module/SCR domain"/>
    <property type="match status" value="1"/>
</dbReference>
<evidence type="ECO:0000313" key="9">
    <source>
        <dbReference type="RefSeq" id="XP_006816073.1"/>
    </source>
</evidence>
<sequence length="139" mass="15065">MRRTNADGKACFNFKRDARVTIQSCFGSDEITVTGSGAPSSCSEGQWHTTSIENDEPCQIVTILHSSDDIVDCRDPGELDIGFRFEDGTYFGANVTFVCDTGFEILGNSERVCHECGEWSGSQPICFPSDAAIGSGDDF</sequence>
<dbReference type="InterPro" id="IPR000436">
    <property type="entry name" value="Sushi_SCR_CCP_dom"/>
</dbReference>
<dbReference type="CDD" id="cd00033">
    <property type="entry name" value="CCP"/>
    <property type="match status" value="1"/>
</dbReference>
<protein>
    <submittedName>
        <fullName evidence="9">CUB and sushi domain-containing protein 3-like</fullName>
    </submittedName>
</protein>
<keyword evidence="8" id="KW-1185">Reference proteome</keyword>
<accession>A0ABM0M7T2</accession>
<keyword evidence="2" id="KW-0732">Signal</keyword>